<dbReference type="PATRIC" id="fig|148604.4.peg.861"/>
<keyword evidence="4" id="KW-1185">Reference proteome</keyword>
<sequence length="311" mass="35945">MSTYNGERYLAEQLDSIVNQTYRDWALYIRDDGSKDATREILRAYAKRDPRINYLEVASQQNLGVKKSFFSLLATAEADYYMFSDQDDVWHQDKVEVTLHAMQEKEQVVGRRVPINVFTNLELVDATLAPMQLMNGTTVKDDFFHLLYRNVVTGCTMMVNEALKQKLKLDQIDVTKLEMHDWWIGLVAALFGENVYVAQPTIKYRQHGDNVAGGIERVNTLTTVFHRIANLTDEKVLVLIVEKFSYELKRLYAEELRGKEKQYVYAYAKVATSSNFALNFQTAVTCQPYSTHPWFFNLIMLIFARSLKVGQ</sequence>
<evidence type="ECO:0000259" key="2">
    <source>
        <dbReference type="Pfam" id="PF00535"/>
    </source>
</evidence>
<dbReference type="Proteomes" id="UP000051639">
    <property type="component" value="Unassembled WGS sequence"/>
</dbReference>
<comment type="caution">
    <text evidence="3">The sequence shown here is derived from an EMBL/GenBank/DDBJ whole genome shotgun (WGS) entry which is preliminary data.</text>
</comment>
<dbReference type="InterPro" id="IPR050834">
    <property type="entry name" value="Glycosyltransf_2"/>
</dbReference>
<feature type="domain" description="Glycosyltransferase 2-like" evidence="2">
    <location>
        <begin position="1"/>
        <end position="123"/>
    </location>
</feature>
<dbReference type="Gene3D" id="3.90.550.10">
    <property type="entry name" value="Spore Coat Polysaccharide Biosynthesis Protein SpsA, Chain A"/>
    <property type="match status" value="1"/>
</dbReference>
<gene>
    <name evidence="3" type="ORF">IV41_GL000834</name>
</gene>
<dbReference type="SUPFAM" id="SSF53448">
    <property type="entry name" value="Nucleotide-diphospho-sugar transferases"/>
    <property type="match status" value="1"/>
</dbReference>
<dbReference type="InterPro" id="IPR001173">
    <property type="entry name" value="Glyco_trans_2-like"/>
</dbReference>
<protein>
    <submittedName>
        <fullName evidence="3">Glycosyltransferase, group 2 family protein</fullName>
    </submittedName>
</protein>
<evidence type="ECO:0000313" key="4">
    <source>
        <dbReference type="Proteomes" id="UP000051639"/>
    </source>
</evidence>
<reference evidence="3 4" key="1">
    <citation type="journal article" date="2015" name="Genome Announc.">
        <title>Expanding the biotechnology potential of lactobacilli through comparative genomics of 213 strains and associated genera.</title>
        <authorList>
            <person name="Sun Z."/>
            <person name="Harris H.M."/>
            <person name="McCann A."/>
            <person name="Guo C."/>
            <person name="Argimon S."/>
            <person name="Zhang W."/>
            <person name="Yang X."/>
            <person name="Jeffery I.B."/>
            <person name="Cooney J.C."/>
            <person name="Kagawa T.F."/>
            <person name="Liu W."/>
            <person name="Song Y."/>
            <person name="Salvetti E."/>
            <person name="Wrobel A."/>
            <person name="Rasinkangas P."/>
            <person name="Parkhill J."/>
            <person name="Rea M.C."/>
            <person name="O'Sullivan O."/>
            <person name="Ritari J."/>
            <person name="Douillard F.P."/>
            <person name="Paul Ross R."/>
            <person name="Yang R."/>
            <person name="Briner A.E."/>
            <person name="Felis G.E."/>
            <person name="de Vos W.M."/>
            <person name="Barrangou R."/>
            <person name="Klaenhammer T.R."/>
            <person name="Caufield P.W."/>
            <person name="Cui Y."/>
            <person name="Zhang H."/>
            <person name="O'Toole P.W."/>
        </authorList>
    </citation>
    <scope>NUCLEOTIDE SEQUENCE [LARGE SCALE GENOMIC DNA]</scope>
    <source>
        <strain evidence="3 4">DSM 14792</strain>
    </source>
</reference>
<name>A0A0R2GUA5_9LACO</name>
<dbReference type="PANTHER" id="PTHR43685">
    <property type="entry name" value="GLYCOSYLTRANSFERASE"/>
    <property type="match status" value="1"/>
</dbReference>
<accession>A0A0R2GUA5</accession>
<organism evidence="3 4">
    <name type="scientific">Limosilactobacillus ingluviei</name>
    <dbReference type="NCBI Taxonomy" id="148604"/>
    <lineage>
        <taxon>Bacteria</taxon>
        <taxon>Bacillati</taxon>
        <taxon>Bacillota</taxon>
        <taxon>Bacilli</taxon>
        <taxon>Lactobacillales</taxon>
        <taxon>Lactobacillaceae</taxon>
        <taxon>Limosilactobacillus</taxon>
    </lineage>
</organism>
<dbReference type="CDD" id="cd04196">
    <property type="entry name" value="GT_2_like_d"/>
    <property type="match status" value="1"/>
</dbReference>
<proteinExistence type="inferred from homology"/>
<keyword evidence="3" id="KW-0808">Transferase</keyword>
<evidence type="ECO:0000313" key="3">
    <source>
        <dbReference type="EMBL" id="KRN44136.1"/>
    </source>
</evidence>
<dbReference type="PANTHER" id="PTHR43685:SF11">
    <property type="entry name" value="GLYCOSYLTRANSFERASE TAGX-RELATED"/>
    <property type="match status" value="1"/>
</dbReference>
<comment type="similarity">
    <text evidence="1">Belongs to the glycosyltransferase 2 family.</text>
</comment>
<dbReference type="EMBL" id="JQBA01000022">
    <property type="protein sequence ID" value="KRN44136.1"/>
    <property type="molecule type" value="Genomic_DNA"/>
</dbReference>
<dbReference type="Pfam" id="PF00535">
    <property type="entry name" value="Glycos_transf_2"/>
    <property type="match status" value="1"/>
</dbReference>
<dbReference type="AlphaFoldDB" id="A0A0R2GUA5"/>
<evidence type="ECO:0000256" key="1">
    <source>
        <dbReference type="ARBA" id="ARBA00006739"/>
    </source>
</evidence>
<dbReference type="InterPro" id="IPR029044">
    <property type="entry name" value="Nucleotide-diphossugar_trans"/>
</dbReference>
<dbReference type="GO" id="GO:0016740">
    <property type="term" value="F:transferase activity"/>
    <property type="evidence" value="ECO:0007669"/>
    <property type="project" value="UniProtKB-KW"/>
</dbReference>